<dbReference type="Pfam" id="PF00528">
    <property type="entry name" value="BPD_transp_1"/>
    <property type="match status" value="1"/>
</dbReference>
<reference evidence="10" key="1">
    <citation type="journal article" date="2024" name="J Bioinform Genom">
        <title>Complete genome sequence of the type strain bacterium Sphaerochaeta associata GLS2t (VKM B-2742)t.</title>
        <authorList>
            <person name="Troshina O.Y."/>
            <person name="Tepeeva A.N."/>
            <person name="Arzamasceva V.O."/>
            <person name="Whitman W.B."/>
            <person name="Varghese N."/>
            <person name="Shapiro N."/>
            <person name="Woyke T."/>
            <person name="Kripides N.C."/>
            <person name="Vasilenko O.V."/>
        </authorList>
    </citation>
    <scope>NUCLEOTIDE SEQUENCE [LARGE SCALE GENOMIC DNA]</scope>
    <source>
        <strain evidence="10">GLS2T</strain>
    </source>
</reference>
<accession>A0ABY4DDE7</accession>
<dbReference type="PANTHER" id="PTHR32243:SF18">
    <property type="entry name" value="INNER MEMBRANE ABC TRANSPORTER PERMEASE PROTEIN YCJP"/>
    <property type="match status" value="1"/>
</dbReference>
<organism evidence="9 10">
    <name type="scientific">Sphaerochaeta associata</name>
    <dbReference type="NCBI Taxonomy" id="1129264"/>
    <lineage>
        <taxon>Bacteria</taxon>
        <taxon>Pseudomonadati</taxon>
        <taxon>Spirochaetota</taxon>
        <taxon>Spirochaetia</taxon>
        <taxon>Spirochaetales</taxon>
        <taxon>Sphaerochaetaceae</taxon>
        <taxon>Sphaerochaeta</taxon>
    </lineage>
</organism>
<evidence type="ECO:0000256" key="6">
    <source>
        <dbReference type="ARBA" id="ARBA00023136"/>
    </source>
</evidence>
<sequence>MSRKTNPNNSSFMLIRSRRSARQKLLIAVLAIVLFLIIVFPFYWIVLSSFKTFLEIFEVPPSIIPVRLDLFNYIEAFEVYQIGTFILNSLFVTIITVLCTTIISTCASFSVTRLEFKGSKQFQNFLKMTQMFPVVVLLVPLFLMCAKLNLYGTQGSLILPYIALQIPVSVILLSTYFVDIPMEIEEAAIIDGCNLFQTFTYVMLPLAVSGIVAVSIYTFIQVWQEFLIASSFITKHSSYTLTVGLTTFHGEFINWGGLMATSVIIAVPAMVLFTVSQDFFINRLAGGVKE</sequence>
<keyword evidence="6 7" id="KW-0472">Membrane</keyword>
<dbReference type="InterPro" id="IPR050901">
    <property type="entry name" value="BP-dep_ABC_trans_perm"/>
</dbReference>
<keyword evidence="5 7" id="KW-1133">Transmembrane helix</keyword>
<keyword evidence="10" id="KW-1185">Reference proteome</keyword>
<evidence type="ECO:0000256" key="4">
    <source>
        <dbReference type="ARBA" id="ARBA00022692"/>
    </source>
</evidence>
<dbReference type="PANTHER" id="PTHR32243">
    <property type="entry name" value="MALTOSE TRANSPORT SYSTEM PERMEASE-RELATED"/>
    <property type="match status" value="1"/>
</dbReference>
<evidence type="ECO:0000256" key="1">
    <source>
        <dbReference type="ARBA" id="ARBA00004651"/>
    </source>
</evidence>
<keyword evidence="4 7" id="KW-0812">Transmembrane</keyword>
<proteinExistence type="inferred from homology"/>
<keyword evidence="2 7" id="KW-0813">Transport</keyword>
<evidence type="ECO:0000313" key="10">
    <source>
        <dbReference type="Proteomes" id="UP000829708"/>
    </source>
</evidence>
<dbReference type="SUPFAM" id="SSF161098">
    <property type="entry name" value="MetI-like"/>
    <property type="match status" value="1"/>
</dbReference>
<evidence type="ECO:0000259" key="8">
    <source>
        <dbReference type="PROSITE" id="PS50928"/>
    </source>
</evidence>
<evidence type="ECO:0000256" key="5">
    <source>
        <dbReference type="ARBA" id="ARBA00022989"/>
    </source>
</evidence>
<feature type="transmembrane region" description="Helical" evidence="7">
    <location>
        <begin position="25"/>
        <end position="46"/>
    </location>
</feature>
<feature type="transmembrane region" description="Helical" evidence="7">
    <location>
        <begin position="252"/>
        <end position="275"/>
    </location>
</feature>
<feature type="domain" description="ABC transmembrane type-1" evidence="8">
    <location>
        <begin position="86"/>
        <end position="276"/>
    </location>
</feature>
<dbReference type="InterPro" id="IPR035906">
    <property type="entry name" value="MetI-like_sf"/>
</dbReference>
<dbReference type="RefSeq" id="WP_244772475.1">
    <property type="nucleotide sequence ID" value="NZ_CP094929.1"/>
</dbReference>
<keyword evidence="3" id="KW-1003">Cell membrane</keyword>
<evidence type="ECO:0000313" key="9">
    <source>
        <dbReference type="EMBL" id="UOM51099.1"/>
    </source>
</evidence>
<dbReference type="PROSITE" id="PS50928">
    <property type="entry name" value="ABC_TM1"/>
    <property type="match status" value="1"/>
</dbReference>
<feature type="transmembrane region" description="Helical" evidence="7">
    <location>
        <begin position="199"/>
        <end position="220"/>
    </location>
</feature>
<dbReference type="CDD" id="cd06261">
    <property type="entry name" value="TM_PBP2"/>
    <property type="match status" value="1"/>
</dbReference>
<evidence type="ECO:0000256" key="7">
    <source>
        <dbReference type="RuleBase" id="RU363032"/>
    </source>
</evidence>
<feature type="transmembrane region" description="Helical" evidence="7">
    <location>
        <begin position="85"/>
        <end position="111"/>
    </location>
</feature>
<gene>
    <name evidence="9" type="ORF">MUG09_16200</name>
</gene>
<dbReference type="EMBL" id="CP094929">
    <property type="protein sequence ID" value="UOM51099.1"/>
    <property type="molecule type" value="Genomic_DNA"/>
</dbReference>
<evidence type="ECO:0000256" key="3">
    <source>
        <dbReference type="ARBA" id="ARBA00022475"/>
    </source>
</evidence>
<comment type="subcellular location">
    <subcellularLocation>
        <location evidence="1 7">Cell membrane</location>
        <topology evidence="1 7">Multi-pass membrane protein</topology>
    </subcellularLocation>
</comment>
<comment type="similarity">
    <text evidence="7">Belongs to the binding-protein-dependent transport system permease family.</text>
</comment>
<dbReference type="Gene3D" id="1.10.3720.10">
    <property type="entry name" value="MetI-like"/>
    <property type="match status" value="1"/>
</dbReference>
<evidence type="ECO:0000256" key="2">
    <source>
        <dbReference type="ARBA" id="ARBA00022448"/>
    </source>
</evidence>
<dbReference type="Proteomes" id="UP000829708">
    <property type="component" value="Chromosome"/>
</dbReference>
<feature type="transmembrane region" description="Helical" evidence="7">
    <location>
        <begin position="158"/>
        <end position="178"/>
    </location>
</feature>
<dbReference type="InterPro" id="IPR000515">
    <property type="entry name" value="MetI-like"/>
</dbReference>
<feature type="transmembrane region" description="Helical" evidence="7">
    <location>
        <begin position="132"/>
        <end position="152"/>
    </location>
</feature>
<name>A0ABY4DDE7_9SPIR</name>
<protein>
    <submittedName>
        <fullName evidence="9">Carbohydrate ABC transporter permease</fullName>
    </submittedName>
</protein>